<evidence type="ECO:0008006" key="4">
    <source>
        <dbReference type="Google" id="ProtNLM"/>
    </source>
</evidence>
<feature type="compositionally biased region" description="Low complexity" evidence="1">
    <location>
        <begin position="322"/>
        <end position="331"/>
    </location>
</feature>
<keyword evidence="3" id="KW-1185">Reference proteome</keyword>
<name>A0A9Q3FE29_9BASI</name>
<organism evidence="2 3">
    <name type="scientific">Austropuccinia psidii MF-1</name>
    <dbReference type="NCBI Taxonomy" id="1389203"/>
    <lineage>
        <taxon>Eukaryota</taxon>
        <taxon>Fungi</taxon>
        <taxon>Dikarya</taxon>
        <taxon>Basidiomycota</taxon>
        <taxon>Pucciniomycotina</taxon>
        <taxon>Pucciniomycetes</taxon>
        <taxon>Pucciniales</taxon>
        <taxon>Sphaerophragmiaceae</taxon>
        <taxon>Austropuccinia</taxon>
    </lineage>
</organism>
<dbReference type="AlphaFoldDB" id="A0A9Q3FE29"/>
<protein>
    <recommendedName>
        <fullName evidence="4">Phosphoglycerate mutase</fullName>
    </recommendedName>
</protein>
<dbReference type="PANTHER" id="PTHR48100">
    <property type="entry name" value="BROAD-SPECIFICITY PHOSPHATASE YOR283W-RELATED"/>
    <property type="match status" value="1"/>
</dbReference>
<gene>
    <name evidence="2" type="ORF">O181_074992</name>
</gene>
<reference evidence="2" key="1">
    <citation type="submission" date="2021-03" db="EMBL/GenBank/DDBJ databases">
        <title>Draft genome sequence of rust myrtle Austropuccinia psidii MF-1, a brazilian biotype.</title>
        <authorList>
            <person name="Quecine M.C."/>
            <person name="Pachon D.M.R."/>
            <person name="Bonatelli M.L."/>
            <person name="Correr F.H."/>
            <person name="Franceschini L.M."/>
            <person name="Leite T.F."/>
            <person name="Margarido G.R.A."/>
            <person name="Almeida C.A."/>
            <person name="Ferrarezi J.A."/>
            <person name="Labate C.A."/>
        </authorList>
    </citation>
    <scope>NUCLEOTIDE SEQUENCE</scope>
    <source>
        <strain evidence="2">MF-1</strain>
    </source>
</reference>
<feature type="region of interest" description="Disordered" evidence="1">
    <location>
        <begin position="312"/>
        <end position="331"/>
    </location>
</feature>
<sequence length="331" mass="37304">MFIALGSIGRLPNLAQLLFPLSFTNPLSSRNQVSFEFQSIPGFFLQSDPYTNPDEFDVYGPNSSFGLIERNSSERWRKFQRKIQNLTQNQPTGVNHKVIFIARHGEGFHNVAEAQYGTPLWDCHWSTMMGDGNLTWGPDSRLTNLGRRQVNKARDAWKREISEMIPIPQAFISSPLSRAIETMSITDVWKYSPAAPLVIEHWRENIGLHTCDKRRSKTEILGDFPFVKFEDKFEEDDIYWTKNLQETSAQLNIRIKKALTDVFLDPSTASLTYISITAHSGVISSLLEVTGHRPYPTDTGGMIPLVIRANRISPTRPPAPGPSATKPPCAA</sequence>
<dbReference type="Proteomes" id="UP000765509">
    <property type="component" value="Unassembled WGS sequence"/>
</dbReference>
<dbReference type="InterPro" id="IPR050275">
    <property type="entry name" value="PGM_Phosphatase"/>
</dbReference>
<evidence type="ECO:0000313" key="3">
    <source>
        <dbReference type="Proteomes" id="UP000765509"/>
    </source>
</evidence>
<dbReference type="PANTHER" id="PTHR48100:SF1">
    <property type="entry name" value="HISTIDINE PHOSPHATASE FAMILY PROTEIN-RELATED"/>
    <property type="match status" value="1"/>
</dbReference>
<evidence type="ECO:0000313" key="2">
    <source>
        <dbReference type="EMBL" id="MBW0535277.1"/>
    </source>
</evidence>
<dbReference type="SUPFAM" id="SSF53254">
    <property type="entry name" value="Phosphoglycerate mutase-like"/>
    <property type="match status" value="1"/>
</dbReference>
<dbReference type="CDD" id="cd07067">
    <property type="entry name" value="HP_PGM_like"/>
    <property type="match status" value="1"/>
</dbReference>
<accession>A0A9Q3FE29</accession>
<dbReference type="InterPro" id="IPR029033">
    <property type="entry name" value="His_PPase_superfam"/>
</dbReference>
<dbReference type="EMBL" id="AVOT02040099">
    <property type="protein sequence ID" value="MBW0535277.1"/>
    <property type="molecule type" value="Genomic_DNA"/>
</dbReference>
<proteinExistence type="predicted"/>
<dbReference type="GO" id="GO:0005737">
    <property type="term" value="C:cytoplasm"/>
    <property type="evidence" value="ECO:0007669"/>
    <property type="project" value="TreeGrafter"/>
</dbReference>
<comment type="caution">
    <text evidence="2">The sequence shown here is derived from an EMBL/GenBank/DDBJ whole genome shotgun (WGS) entry which is preliminary data.</text>
</comment>
<dbReference type="Gene3D" id="3.40.50.1240">
    <property type="entry name" value="Phosphoglycerate mutase-like"/>
    <property type="match status" value="1"/>
</dbReference>
<dbReference type="Pfam" id="PF00300">
    <property type="entry name" value="His_Phos_1"/>
    <property type="match status" value="1"/>
</dbReference>
<dbReference type="OrthoDB" id="496981at2759"/>
<evidence type="ECO:0000256" key="1">
    <source>
        <dbReference type="SAM" id="MobiDB-lite"/>
    </source>
</evidence>
<dbReference type="GO" id="GO:0016791">
    <property type="term" value="F:phosphatase activity"/>
    <property type="evidence" value="ECO:0007669"/>
    <property type="project" value="TreeGrafter"/>
</dbReference>
<dbReference type="SMART" id="SM00855">
    <property type="entry name" value="PGAM"/>
    <property type="match status" value="1"/>
</dbReference>
<dbReference type="InterPro" id="IPR013078">
    <property type="entry name" value="His_Pase_superF_clade-1"/>
</dbReference>